<reference evidence="6 7" key="1">
    <citation type="submission" date="2019-03" db="EMBL/GenBank/DDBJ databases">
        <title>Ramlibacter sp. 18x22-1, whole genome shotgun sequence.</title>
        <authorList>
            <person name="Zhang X."/>
            <person name="Feng G."/>
            <person name="Zhu H."/>
        </authorList>
    </citation>
    <scope>NUCLEOTIDE SEQUENCE [LARGE SCALE GENOMIC DNA]</scope>
    <source>
        <strain evidence="6 7">18x22-1</strain>
    </source>
</reference>
<gene>
    <name evidence="6" type="ORF">EZ216_08565</name>
</gene>
<evidence type="ECO:0000256" key="3">
    <source>
        <dbReference type="SAM" id="SignalP"/>
    </source>
</evidence>
<dbReference type="Pfam" id="PF05193">
    <property type="entry name" value="Peptidase_M16_C"/>
    <property type="match status" value="1"/>
</dbReference>
<dbReference type="InterPro" id="IPR050361">
    <property type="entry name" value="MPP/UQCRC_Complex"/>
</dbReference>
<feature type="domain" description="Peptidase M16 C-terminal" evidence="5">
    <location>
        <begin position="207"/>
        <end position="392"/>
    </location>
</feature>
<dbReference type="SUPFAM" id="SSF63411">
    <property type="entry name" value="LuxS/MPP-like metallohydrolase"/>
    <property type="match status" value="2"/>
</dbReference>
<accession>A0A4Z0BYU8</accession>
<dbReference type="OrthoDB" id="9811314at2"/>
<dbReference type="PANTHER" id="PTHR11851:SF49">
    <property type="entry name" value="MITOCHONDRIAL-PROCESSING PEPTIDASE SUBUNIT ALPHA"/>
    <property type="match status" value="1"/>
</dbReference>
<organism evidence="6 7">
    <name type="scientific">Ramlibacter humi</name>
    <dbReference type="NCBI Taxonomy" id="2530451"/>
    <lineage>
        <taxon>Bacteria</taxon>
        <taxon>Pseudomonadati</taxon>
        <taxon>Pseudomonadota</taxon>
        <taxon>Betaproteobacteria</taxon>
        <taxon>Burkholderiales</taxon>
        <taxon>Comamonadaceae</taxon>
        <taxon>Ramlibacter</taxon>
    </lineage>
</organism>
<dbReference type="GO" id="GO:0046872">
    <property type="term" value="F:metal ion binding"/>
    <property type="evidence" value="ECO:0007669"/>
    <property type="project" value="InterPro"/>
</dbReference>
<evidence type="ECO:0000259" key="5">
    <source>
        <dbReference type="Pfam" id="PF05193"/>
    </source>
</evidence>
<dbReference type="InterPro" id="IPR011249">
    <property type="entry name" value="Metalloenz_LuxS/M16"/>
</dbReference>
<name>A0A4Z0BYU8_9BURK</name>
<dbReference type="InterPro" id="IPR011765">
    <property type="entry name" value="Pept_M16_N"/>
</dbReference>
<dbReference type="Pfam" id="PF00675">
    <property type="entry name" value="Peptidase_M16"/>
    <property type="match status" value="1"/>
</dbReference>
<feature type="signal peptide" evidence="3">
    <location>
        <begin position="1"/>
        <end position="24"/>
    </location>
</feature>
<dbReference type="EMBL" id="SMLK01000002">
    <property type="protein sequence ID" value="TFZ03704.1"/>
    <property type="molecule type" value="Genomic_DNA"/>
</dbReference>
<evidence type="ECO:0000259" key="4">
    <source>
        <dbReference type="Pfam" id="PF00675"/>
    </source>
</evidence>
<evidence type="ECO:0000256" key="1">
    <source>
        <dbReference type="ARBA" id="ARBA00007261"/>
    </source>
</evidence>
<evidence type="ECO:0000313" key="7">
    <source>
        <dbReference type="Proteomes" id="UP000297839"/>
    </source>
</evidence>
<comment type="similarity">
    <text evidence="1">Belongs to the peptidase M16 family.</text>
</comment>
<evidence type="ECO:0000313" key="6">
    <source>
        <dbReference type="EMBL" id="TFZ03704.1"/>
    </source>
</evidence>
<feature type="chain" id="PRO_5021275922" evidence="3">
    <location>
        <begin position="25"/>
        <end position="478"/>
    </location>
</feature>
<dbReference type="InterPro" id="IPR007863">
    <property type="entry name" value="Peptidase_M16_C"/>
</dbReference>
<dbReference type="Gene3D" id="3.30.830.10">
    <property type="entry name" value="Metalloenzyme, LuxS/M16 peptidase-like"/>
    <property type="match status" value="2"/>
</dbReference>
<dbReference type="PANTHER" id="PTHR11851">
    <property type="entry name" value="METALLOPROTEASE"/>
    <property type="match status" value="1"/>
</dbReference>
<feature type="region of interest" description="Disordered" evidence="2">
    <location>
        <begin position="459"/>
        <end position="478"/>
    </location>
</feature>
<evidence type="ECO:0000256" key="2">
    <source>
        <dbReference type="SAM" id="MobiDB-lite"/>
    </source>
</evidence>
<proteinExistence type="inferred from homology"/>
<dbReference type="Proteomes" id="UP000297839">
    <property type="component" value="Unassembled WGS sequence"/>
</dbReference>
<dbReference type="RefSeq" id="WP_135249329.1">
    <property type="nucleotide sequence ID" value="NZ_SMLK01000002.1"/>
</dbReference>
<dbReference type="AlphaFoldDB" id="A0A4Z0BYU8"/>
<comment type="caution">
    <text evidence="6">The sequence shown here is derived from an EMBL/GenBank/DDBJ whole genome shotgun (WGS) entry which is preliminary data.</text>
</comment>
<sequence length="478" mass="52125">MKHPLRRAAAAGCAVLCLAGAALAQAPASSAPSTSTARADARPVVTTLSNGMTVIVKPDRRAPTAVHMLWVRVGAMDEVDGTTGVAHALEHLMFKGTPTLAPGEFSKRVAAMGGRENAFTGRDYTGYHQQIPSNRLEEVMKLEADVFAHNRWADDEFRHELEVVKEERRLRTEDSPRARLYEVISGTTFLASPYRRPISGWPSDLDSMTPQDARDFYRRWYTPSNAAVVVAGDVDPKEVVRLAQKYYGAIPSRALPDRKPRGEPPQVGIRRVELKAPAEQSYVALSFKVPQLRTFDADPQGDDALALTVLAAVLDGYSGARLDRALTQGPDRVADSAGAGNGLWGRGPQLFTLDGVPAPGKTPEQVEAALRAEVARVARDGVTEAELQRVKTRWIAAEVYKLDSVFSQARELGSYWAQGLPLDAGERLIERLKGVTAQQVQSVATRYFGDDQLTVGILRPLPRDPNARPAAPSVNLRH</sequence>
<keyword evidence="3" id="KW-0732">Signal</keyword>
<feature type="domain" description="Peptidase M16 N-terminal" evidence="4">
    <location>
        <begin position="54"/>
        <end position="198"/>
    </location>
</feature>
<protein>
    <submittedName>
        <fullName evidence="6">Insulinase family protein</fullName>
    </submittedName>
</protein>
<keyword evidence="7" id="KW-1185">Reference proteome</keyword>